<name>A0AAV2YSX0_9STRA</name>
<keyword evidence="1" id="KW-0175">Coiled coil</keyword>
<dbReference type="EMBL" id="DAKRPA010000147">
    <property type="protein sequence ID" value="DAZ97090.1"/>
    <property type="molecule type" value="Genomic_DNA"/>
</dbReference>
<sequence>MSEDNAYWKGLVNGMVLMVPIIIFLLSKWSQARARQESDKPSLGNFLQELFAYEVVLVAGAEMKKLKDELAQAEVEGNEKKIKAVKERLVQVATVLEQKLHGSITPIVHFLAKESVQCIKDHHDVGSVDTNTTNTAEQPEAEGKKDQ</sequence>
<proteinExistence type="predicted"/>
<evidence type="ECO:0000313" key="5">
    <source>
        <dbReference type="Proteomes" id="UP001146120"/>
    </source>
</evidence>
<keyword evidence="5" id="KW-1185">Reference proteome</keyword>
<gene>
    <name evidence="4" type="ORF">N0F65_001274</name>
</gene>
<evidence type="ECO:0000256" key="2">
    <source>
        <dbReference type="SAM" id="MobiDB-lite"/>
    </source>
</evidence>
<feature type="transmembrane region" description="Helical" evidence="3">
    <location>
        <begin position="6"/>
        <end position="26"/>
    </location>
</feature>
<comment type="caution">
    <text evidence="4">The sequence shown here is derived from an EMBL/GenBank/DDBJ whole genome shotgun (WGS) entry which is preliminary data.</text>
</comment>
<keyword evidence="3" id="KW-0472">Membrane</keyword>
<feature type="coiled-coil region" evidence="1">
    <location>
        <begin position="56"/>
        <end position="83"/>
    </location>
</feature>
<evidence type="ECO:0000256" key="3">
    <source>
        <dbReference type="SAM" id="Phobius"/>
    </source>
</evidence>
<protein>
    <submittedName>
        <fullName evidence="4">Uncharacterized protein</fullName>
    </submittedName>
</protein>
<dbReference type="Proteomes" id="UP001146120">
    <property type="component" value="Unassembled WGS sequence"/>
</dbReference>
<dbReference type="AlphaFoldDB" id="A0AAV2YSX0"/>
<evidence type="ECO:0000313" key="4">
    <source>
        <dbReference type="EMBL" id="DAZ97090.1"/>
    </source>
</evidence>
<keyword evidence="3" id="KW-0812">Transmembrane</keyword>
<feature type="compositionally biased region" description="Polar residues" evidence="2">
    <location>
        <begin position="128"/>
        <end position="137"/>
    </location>
</feature>
<evidence type="ECO:0000256" key="1">
    <source>
        <dbReference type="SAM" id="Coils"/>
    </source>
</evidence>
<reference evidence="4" key="2">
    <citation type="journal article" date="2023" name="Microbiol Resour">
        <title>Decontamination and Annotation of the Draft Genome Sequence of the Oomycete Lagenidium giganteum ARSEF 373.</title>
        <authorList>
            <person name="Morgan W.R."/>
            <person name="Tartar A."/>
        </authorList>
    </citation>
    <scope>NUCLEOTIDE SEQUENCE</scope>
    <source>
        <strain evidence="4">ARSEF 373</strain>
    </source>
</reference>
<keyword evidence="3" id="KW-1133">Transmembrane helix</keyword>
<organism evidence="4 5">
    <name type="scientific">Lagenidium giganteum</name>
    <dbReference type="NCBI Taxonomy" id="4803"/>
    <lineage>
        <taxon>Eukaryota</taxon>
        <taxon>Sar</taxon>
        <taxon>Stramenopiles</taxon>
        <taxon>Oomycota</taxon>
        <taxon>Peronosporomycetes</taxon>
        <taxon>Pythiales</taxon>
        <taxon>Pythiaceae</taxon>
    </lineage>
</organism>
<reference evidence="4" key="1">
    <citation type="submission" date="2022-11" db="EMBL/GenBank/DDBJ databases">
        <authorList>
            <person name="Morgan W.R."/>
            <person name="Tartar A."/>
        </authorList>
    </citation>
    <scope>NUCLEOTIDE SEQUENCE</scope>
    <source>
        <strain evidence="4">ARSEF 373</strain>
    </source>
</reference>
<accession>A0AAV2YSX0</accession>
<feature type="region of interest" description="Disordered" evidence="2">
    <location>
        <begin position="125"/>
        <end position="147"/>
    </location>
</feature>